<name>A0A4U5JCV5_9EURY</name>
<keyword evidence="1" id="KW-0812">Transmembrane</keyword>
<dbReference type="Pfam" id="PF04307">
    <property type="entry name" value="YdjM"/>
    <property type="match status" value="1"/>
</dbReference>
<evidence type="ECO:0000313" key="2">
    <source>
        <dbReference type="EMBL" id="TKR26121.1"/>
    </source>
</evidence>
<evidence type="ECO:0000313" key="3">
    <source>
        <dbReference type="Proteomes" id="UP000308037"/>
    </source>
</evidence>
<dbReference type="GO" id="GO:0016787">
    <property type="term" value="F:hydrolase activity"/>
    <property type="evidence" value="ECO:0007669"/>
    <property type="project" value="UniProtKB-KW"/>
</dbReference>
<dbReference type="OrthoDB" id="206308at2157"/>
<organism evidence="2 3">
    <name type="scientific">Natronomonas salsuginis</name>
    <dbReference type="NCBI Taxonomy" id="2217661"/>
    <lineage>
        <taxon>Archaea</taxon>
        <taxon>Methanobacteriati</taxon>
        <taxon>Methanobacteriota</taxon>
        <taxon>Stenosarchaea group</taxon>
        <taxon>Halobacteria</taxon>
        <taxon>Halobacteriales</taxon>
        <taxon>Natronomonadaceae</taxon>
        <taxon>Natronomonas</taxon>
    </lineage>
</organism>
<feature type="transmembrane region" description="Helical" evidence="1">
    <location>
        <begin position="59"/>
        <end position="78"/>
    </location>
</feature>
<gene>
    <name evidence="2" type="ORF">DM868_06400</name>
</gene>
<keyword evidence="1" id="KW-1133">Transmembrane helix</keyword>
<accession>A0A4U5JCV5</accession>
<dbReference type="Proteomes" id="UP000308037">
    <property type="component" value="Unassembled WGS sequence"/>
</dbReference>
<sequence length="197" mass="21624">MWPWEHVLFAYIFLSLYMHVRHRAPPEHRPTVLLAFGSLFPDLVDKPLAWQYGLFETGWGIAHSVFVATAVSLLGYVVTRRASAGRVGVGFGVGYLLHLVGDVIPASLSRGRLYLDPVLWPFGDPITDMAHESFLGGVGTLLFEYTTQLLALEITPIVVLQLGSVALGGALWIYDGCPGLRGIVVWIHRSIVRDGSA</sequence>
<reference evidence="2 3" key="1">
    <citation type="submission" date="2019-04" db="EMBL/GenBank/DDBJ databases">
        <title>Natronomonas sp. F20-122 a newhaloarchaeon isolated from a saline saltern of Isla Bacuta, Huelva, Spain.</title>
        <authorList>
            <person name="Duran-Viseras A."/>
            <person name="Sanchez-Porro C."/>
            <person name="Ventosa A."/>
        </authorList>
    </citation>
    <scope>NUCLEOTIDE SEQUENCE [LARGE SCALE GENOMIC DNA]</scope>
    <source>
        <strain evidence="2 3">F20-122</strain>
    </source>
</reference>
<comment type="caution">
    <text evidence="2">The sequence shown here is derived from an EMBL/GenBank/DDBJ whole genome shotgun (WGS) entry which is preliminary data.</text>
</comment>
<keyword evidence="1" id="KW-0472">Membrane</keyword>
<proteinExistence type="predicted"/>
<dbReference type="EMBL" id="QKNX01000002">
    <property type="protein sequence ID" value="TKR26121.1"/>
    <property type="molecule type" value="Genomic_DNA"/>
</dbReference>
<keyword evidence="2" id="KW-0378">Hydrolase</keyword>
<evidence type="ECO:0000256" key="1">
    <source>
        <dbReference type="SAM" id="Phobius"/>
    </source>
</evidence>
<dbReference type="RefSeq" id="WP_137276038.1">
    <property type="nucleotide sequence ID" value="NZ_QKNX01000002.1"/>
</dbReference>
<dbReference type="AlphaFoldDB" id="A0A4U5JCV5"/>
<keyword evidence="3" id="KW-1185">Reference proteome</keyword>
<protein>
    <submittedName>
        <fullName evidence="2">Hydrolase</fullName>
    </submittedName>
</protein>
<dbReference type="InterPro" id="IPR007404">
    <property type="entry name" value="YdjM-like"/>
</dbReference>